<evidence type="ECO:0000313" key="1">
    <source>
        <dbReference type="EMBL" id="CAB5208360.1"/>
    </source>
</evidence>
<dbReference type="EMBL" id="LR798230">
    <property type="protein sequence ID" value="CAB5208360.1"/>
    <property type="molecule type" value="Genomic_DNA"/>
</dbReference>
<sequence>MGLFNFNRQKAEVPTQKTEEKTEYKGEALSYQYAETPINIWQKVSSQGWVRFGENDKFYDNLLFLYDQSPMHRAILDRKIDMIVGGGYSINEDKYKILSTEKQVLVDKLLKYTDGRNDILEFLKSIIFDYLLTGQYSFLTSFTDGNTNIVSLKHKDITKIRVKPDCDDDEKIDSFLYCKNFNSSAELAKAKCYEPFDIFNKEHNLQMYYYANPCTSVEYYSLPSYFSAIKWIEVDTMIANLHKSNLINGFAPSVLMTFKENPTPEVKKNILKNIVGAFTNTNNVGKVAAFFVDDADLAPDITTFEPNSIHDRYNELNKTTDSKILTAHNVTSPELFGLMSPANLGNSDIDISYQIFKNTIINPLQSHFEKLVNNILKFNGVNIEFKLNEITLYSKADQAQQVTRPPKN</sequence>
<organism evidence="1">
    <name type="scientific">uncultured Caudovirales phage</name>
    <dbReference type="NCBI Taxonomy" id="2100421"/>
    <lineage>
        <taxon>Viruses</taxon>
        <taxon>Duplodnaviria</taxon>
        <taxon>Heunggongvirae</taxon>
        <taxon>Uroviricota</taxon>
        <taxon>Caudoviricetes</taxon>
        <taxon>Peduoviridae</taxon>
        <taxon>Maltschvirus</taxon>
        <taxon>Maltschvirus maltsch</taxon>
    </lineage>
</organism>
<proteinExistence type="predicted"/>
<protein>
    <submittedName>
        <fullName evidence="1">Portal_PBSX, phage portal protein, PBSX family</fullName>
    </submittedName>
</protein>
<name>A0A6J7WDF6_9CAUD</name>
<accession>A0A6J7WDF6</accession>
<gene>
    <name evidence="1" type="ORF">UFOVP182_26</name>
</gene>
<reference evidence="1" key="1">
    <citation type="submission" date="2020-05" db="EMBL/GenBank/DDBJ databases">
        <authorList>
            <person name="Chiriac C."/>
            <person name="Salcher M."/>
            <person name="Ghai R."/>
            <person name="Kavagutti S V."/>
        </authorList>
    </citation>
    <scope>NUCLEOTIDE SEQUENCE</scope>
</reference>